<proteinExistence type="predicted"/>
<dbReference type="RefSeq" id="WP_273617905.1">
    <property type="nucleotide sequence ID" value="NZ_CP117417.1"/>
</dbReference>
<dbReference type="InterPro" id="IPR014710">
    <property type="entry name" value="RmlC-like_jellyroll"/>
</dbReference>
<dbReference type="InterPro" id="IPR009327">
    <property type="entry name" value="Cupin_DUF985"/>
</dbReference>
<dbReference type="SUPFAM" id="SSF51182">
    <property type="entry name" value="RmlC-like cupins"/>
    <property type="match status" value="1"/>
</dbReference>
<accession>A0ABY7TZN0</accession>
<sequence>MRDPQAIAIIERLGMQPHPEGGWYVELWREGEGRGRVSTIYFLLEAGQTSHWHRIDAAEVWLWHGGSALDLGVAPGDAGPVRWIRLGGDVLNGEAPQGVIPTGHWQSARAGDGWALVSCVVAPGFTFEGFELAPPGWHPGE</sequence>
<keyword evidence="3" id="KW-1185">Reference proteome</keyword>
<reference evidence="2 3" key="1">
    <citation type="submission" date="2023-02" db="EMBL/GenBank/DDBJ databases">
        <title>Genome sequence of Novosphingobium humi KACC 19094.</title>
        <authorList>
            <person name="Kim S."/>
            <person name="Heo J."/>
            <person name="Kwon S.-W."/>
        </authorList>
    </citation>
    <scope>NUCLEOTIDE SEQUENCE [LARGE SCALE GENOMIC DNA]</scope>
    <source>
        <strain evidence="2 3">KACC 19094</strain>
    </source>
</reference>
<evidence type="ECO:0000313" key="3">
    <source>
        <dbReference type="Proteomes" id="UP001218231"/>
    </source>
</evidence>
<dbReference type="Pfam" id="PF06172">
    <property type="entry name" value="Cupin_5"/>
    <property type="match status" value="1"/>
</dbReference>
<dbReference type="CDD" id="cd06121">
    <property type="entry name" value="cupin_YML079wp"/>
    <property type="match status" value="1"/>
</dbReference>
<dbReference type="EMBL" id="CP117417">
    <property type="protein sequence ID" value="WCT77534.1"/>
    <property type="molecule type" value="Genomic_DNA"/>
</dbReference>
<dbReference type="Proteomes" id="UP001218231">
    <property type="component" value="Chromosome"/>
</dbReference>
<dbReference type="Gene3D" id="2.60.120.10">
    <property type="entry name" value="Jelly Rolls"/>
    <property type="match status" value="1"/>
</dbReference>
<protein>
    <submittedName>
        <fullName evidence="2">Cupin domain-containing protein</fullName>
    </submittedName>
</protein>
<organism evidence="2 3">
    <name type="scientific">Novosphingobium humi</name>
    <dbReference type="NCBI Taxonomy" id="2282397"/>
    <lineage>
        <taxon>Bacteria</taxon>
        <taxon>Pseudomonadati</taxon>
        <taxon>Pseudomonadota</taxon>
        <taxon>Alphaproteobacteria</taxon>
        <taxon>Sphingomonadales</taxon>
        <taxon>Sphingomonadaceae</taxon>
        <taxon>Novosphingobium</taxon>
    </lineage>
</organism>
<name>A0ABY7TZN0_9SPHN</name>
<gene>
    <name evidence="2" type="ORF">PQ457_00635</name>
</gene>
<dbReference type="PANTHER" id="PTHR33387">
    <property type="entry name" value="RMLC-LIKE JELLY ROLL FOLD PROTEIN"/>
    <property type="match status" value="1"/>
</dbReference>
<dbReference type="InterPro" id="IPR011051">
    <property type="entry name" value="RmlC_Cupin_sf"/>
</dbReference>
<evidence type="ECO:0000313" key="2">
    <source>
        <dbReference type="EMBL" id="WCT77534.1"/>
    </source>
</evidence>
<feature type="domain" description="DUF985" evidence="1">
    <location>
        <begin position="9"/>
        <end position="133"/>
    </location>
</feature>
<evidence type="ECO:0000259" key="1">
    <source>
        <dbReference type="Pfam" id="PF06172"/>
    </source>
</evidence>
<dbReference type="PANTHER" id="PTHR33387:SF3">
    <property type="entry name" value="DUF985 DOMAIN-CONTAINING PROTEIN"/>
    <property type="match status" value="1"/>
</dbReference>
<dbReference type="InterPro" id="IPR039935">
    <property type="entry name" value="YML079W-like"/>
</dbReference>